<gene>
    <name evidence="2" type="ORF">B296_00006328</name>
</gene>
<organism evidence="2 3">
    <name type="scientific">Ensete ventricosum</name>
    <name type="common">Abyssinian banana</name>
    <name type="synonym">Musa ensete</name>
    <dbReference type="NCBI Taxonomy" id="4639"/>
    <lineage>
        <taxon>Eukaryota</taxon>
        <taxon>Viridiplantae</taxon>
        <taxon>Streptophyta</taxon>
        <taxon>Embryophyta</taxon>
        <taxon>Tracheophyta</taxon>
        <taxon>Spermatophyta</taxon>
        <taxon>Magnoliopsida</taxon>
        <taxon>Liliopsida</taxon>
        <taxon>Zingiberales</taxon>
        <taxon>Musaceae</taxon>
        <taxon>Ensete</taxon>
    </lineage>
</organism>
<sequence length="111" mass="11951">MSQQRSALGNLGEDVPLAMQPTSEGAPQPPPPLPLFGDENLPSHTPGQYWCLFNDPRLTPPLLNLGVSVITPDAFQGLANQVQAIAGMLQTITPTFRSSPNNRAHNPKRLS</sequence>
<reference evidence="2 3" key="1">
    <citation type="journal article" date="2014" name="Agronomy (Basel)">
        <title>A Draft Genome Sequence for Ensete ventricosum, the Drought-Tolerant Tree Against Hunger.</title>
        <authorList>
            <person name="Harrison J."/>
            <person name="Moore K.A."/>
            <person name="Paszkiewicz K."/>
            <person name="Jones T."/>
            <person name="Grant M."/>
            <person name="Ambacheew D."/>
            <person name="Muzemil S."/>
            <person name="Studholme D.J."/>
        </authorList>
    </citation>
    <scope>NUCLEOTIDE SEQUENCE [LARGE SCALE GENOMIC DNA]</scope>
</reference>
<protein>
    <submittedName>
        <fullName evidence="2">Uncharacterized protein</fullName>
    </submittedName>
</protein>
<evidence type="ECO:0000256" key="1">
    <source>
        <dbReference type="SAM" id="MobiDB-lite"/>
    </source>
</evidence>
<comment type="caution">
    <text evidence="2">The sequence shown here is derived from an EMBL/GenBank/DDBJ whole genome shotgun (WGS) entry which is preliminary data.</text>
</comment>
<proteinExistence type="predicted"/>
<name>A0A427ACN9_ENSVE</name>
<dbReference type="AlphaFoldDB" id="A0A427ACN9"/>
<feature type="region of interest" description="Disordered" evidence="1">
    <location>
        <begin position="1"/>
        <end position="40"/>
    </location>
</feature>
<evidence type="ECO:0000313" key="3">
    <source>
        <dbReference type="Proteomes" id="UP000287651"/>
    </source>
</evidence>
<dbReference type="EMBL" id="AMZH03002922">
    <property type="protein sequence ID" value="RRT73962.1"/>
    <property type="molecule type" value="Genomic_DNA"/>
</dbReference>
<evidence type="ECO:0000313" key="2">
    <source>
        <dbReference type="EMBL" id="RRT73962.1"/>
    </source>
</evidence>
<dbReference type="Proteomes" id="UP000287651">
    <property type="component" value="Unassembled WGS sequence"/>
</dbReference>
<accession>A0A427ACN9</accession>